<comment type="subcellular location">
    <subcellularLocation>
        <location evidence="1">Endomembrane system</location>
        <topology evidence="1">Multi-pass membrane protein</topology>
    </subcellularLocation>
</comment>
<proteinExistence type="inferred from homology"/>
<feature type="transmembrane region" description="Helical" evidence="3">
    <location>
        <begin position="146"/>
        <end position="165"/>
    </location>
</feature>
<dbReference type="PANTHER" id="PTHR22911:SF102">
    <property type="entry name" value="MEMBRANE PROTEIN"/>
    <property type="match status" value="1"/>
</dbReference>
<dbReference type="OrthoDB" id="9814238at2"/>
<name>A0A285TP36_9BACL</name>
<comment type="similarity">
    <text evidence="2">Belongs to the EamA transporter family.</text>
</comment>
<dbReference type="PANTHER" id="PTHR22911">
    <property type="entry name" value="ACYL-MALONYL CONDENSING ENZYME-RELATED"/>
    <property type="match status" value="1"/>
</dbReference>
<organism evidence="5 6">
    <name type="scientific">Ureibacillus xyleni</name>
    <dbReference type="NCBI Taxonomy" id="614648"/>
    <lineage>
        <taxon>Bacteria</taxon>
        <taxon>Bacillati</taxon>
        <taxon>Bacillota</taxon>
        <taxon>Bacilli</taxon>
        <taxon>Bacillales</taxon>
        <taxon>Caryophanaceae</taxon>
        <taxon>Ureibacillus</taxon>
    </lineage>
</organism>
<keyword evidence="3" id="KW-0472">Membrane</keyword>
<evidence type="ECO:0000259" key="4">
    <source>
        <dbReference type="Pfam" id="PF00892"/>
    </source>
</evidence>
<keyword evidence="3" id="KW-0812">Transmembrane</keyword>
<feature type="transmembrane region" description="Helical" evidence="3">
    <location>
        <begin position="121"/>
        <end position="140"/>
    </location>
</feature>
<feature type="transmembrane region" description="Helical" evidence="3">
    <location>
        <begin position="238"/>
        <end position="257"/>
    </location>
</feature>
<dbReference type="GO" id="GO:0016020">
    <property type="term" value="C:membrane"/>
    <property type="evidence" value="ECO:0007669"/>
    <property type="project" value="InterPro"/>
</dbReference>
<feature type="transmembrane region" description="Helical" evidence="3">
    <location>
        <begin position="206"/>
        <end position="226"/>
    </location>
</feature>
<dbReference type="AlphaFoldDB" id="A0A285TP36"/>
<dbReference type="InterPro" id="IPR037185">
    <property type="entry name" value="EmrE-like"/>
</dbReference>
<dbReference type="Pfam" id="PF00892">
    <property type="entry name" value="EamA"/>
    <property type="match status" value="2"/>
</dbReference>
<keyword evidence="3" id="KW-1133">Transmembrane helix</keyword>
<evidence type="ECO:0000256" key="3">
    <source>
        <dbReference type="SAM" id="Phobius"/>
    </source>
</evidence>
<evidence type="ECO:0000256" key="2">
    <source>
        <dbReference type="ARBA" id="ARBA00007362"/>
    </source>
</evidence>
<feature type="transmembrane region" description="Helical" evidence="3">
    <location>
        <begin position="5"/>
        <end position="27"/>
    </location>
</feature>
<feature type="transmembrane region" description="Helical" evidence="3">
    <location>
        <begin position="33"/>
        <end position="51"/>
    </location>
</feature>
<feature type="transmembrane region" description="Helical" evidence="3">
    <location>
        <begin position="263"/>
        <end position="281"/>
    </location>
</feature>
<feature type="domain" description="EamA" evidence="4">
    <location>
        <begin position="146"/>
        <end position="277"/>
    </location>
</feature>
<gene>
    <name evidence="5" type="ORF">SAMN05880501_11642</name>
</gene>
<feature type="domain" description="EamA" evidence="4">
    <location>
        <begin position="5"/>
        <end position="135"/>
    </location>
</feature>
<sequence length="301" mass="32917">MEKAYLKYIAALLLFGSNGIVASYVLLNSYEIVFFRTLIGSIFLIVVFYFSKQTVSFWKNKTHFLYLVISGMAMGASWIFLFEAYSQIGVSISTLAYYCGPVIVMILSPVIFKEKMTMAKLLGFIAVLLGMFCVNGQAFLQGKISSGLIFGICAALMYAVMVISNKKAKSITGLENATCQLVISFLTVAIFISFKQGFSVNLEEGSLIPILILGVINTGIGCYFYFSSIGNLPVQSVSILGYLEPLSALIFSCLLLGEQLSPVQIAGAVLILGGAAFGELFRTRKKMNVMHETHITSQDSR</sequence>
<keyword evidence="6" id="KW-1185">Reference proteome</keyword>
<dbReference type="InterPro" id="IPR000620">
    <property type="entry name" value="EamA_dom"/>
</dbReference>
<reference evidence="6" key="1">
    <citation type="submission" date="2017-08" db="EMBL/GenBank/DDBJ databases">
        <authorList>
            <person name="Varghese N."/>
            <person name="Submissions S."/>
        </authorList>
    </citation>
    <scope>NUCLEOTIDE SEQUENCE [LARGE SCALE GENOMIC DNA]</scope>
    <source>
        <strain evidence="6">JC22</strain>
    </source>
</reference>
<dbReference type="SUPFAM" id="SSF103481">
    <property type="entry name" value="Multidrug resistance efflux transporter EmrE"/>
    <property type="match status" value="2"/>
</dbReference>
<evidence type="ECO:0000313" key="5">
    <source>
        <dbReference type="EMBL" id="SOC23926.1"/>
    </source>
</evidence>
<feature type="transmembrane region" description="Helical" evidence="3">
    <location>
        <begin position="63"/>
        <end position="82"/>
    </location>
</feature>
<evidence type="ECO:0000313" key="6">
    <source>
        <dbReference type="Proteomes" id="UP000219636"/>
    </source>
</evidence>
<dbReference type="Gene3D" id="1.10.3730.20">
    <property type="match status" value="2"/>
</dbReference>
<evidence type="ECO:0000256" key="1">
    <source>
        <dbReference type="ARBA" id="ARBA00004127"/>
    </source>
</evidence>
<feature type="transmembrane region" description="Helical" evidence="3">
    <location>
        <begin position="177"/>
        <end position="194"/>
    </location>
</feature>
<dbReference type="EMBL" id="OBMQ01000016">
    <property type="protein sequence ID" value="SOC23926.1"/>
    <property type="molecule type" value="Genomic_DNA"/>
</dbReference>
<protein>
    <submittedName>
        <fullName evidence="5">RarD protein</fullName>
    </submittedName>
</protein>
<feature type="transmembrane region" description="Helical" evidence="3">
    <location>
        <begin position="88"/>
        <end position="112"/>
    </location>
</feature>
<dbReference type="Proteomes" id="UP000219636">
    <property type="component" value="Unassembled WGS sequence"/>
</dbReference>
<accession>A0A285TP36</accession>